<evidence type="ECO:0000256" key="3">
    <source>
        <dbReference type="ARBA" id="ARBA00023082"/>
    </source>
</evidence>
<dbReference type="InterPro" id="IPR039425">
    <property type="entry name" value="RNA_pol_sigma-70-like"/>
</dbReference>
<evidence type="ECO:0000256" key="2">
    <source>
        <dbReference type="ARBA" id="ARBA00023015"/>
    </source>
</evidence>
<name>A0ABP0RKN1_9DINO</name>
<dbReference type="InterPro" id="IPR013249">
    <property type="entry name" value="RNA_pol_sigma70_r4_t2"/>
</dbReference>
<gene>
    <name evidence="8" type="ORF">SCF082_LOCUS46706</name>
</gene>
<evidence type="ECO:0000256" key="4">
    <source>
        <dbReference type="ARBA" id="ARBA00023125"/>
    </source>
</evidence>
<dbReference type="CDD" id="cd06171">
    <property type="entry name" value="Sigma70_r4"/>
    <property type="match status" value="1"/>
</dbReference>
<dbReference type="SUPFAM" id="SSF88946">
    <property type="entry name" value="Sigma2 domain of RNA polymerase sigma factors"/>
    <property type="match status" value="1"/>
</dbReference>
<evidence type="ECO:0000313" key="9">
    <source>
        <dbReference type="Proteomes" id="UP001642464"/>
    </source>
</evidence>
<keyword evidence="5" id="KW-0804">Transcription</keyword>
<comment type="similarity">
    <text evidence="1">Belongs to the sigma-70 factor family. ECF subfamily.</text>
</comment>
<proteinExistence type="inferred from homology"/>
<dbReference type="NCBIfam" id="TIGR02937">
    <property type="entry name" value="sigma70-ECF"/>
    <property type="match status" value="1"/>
</dbReference>
<dbReference type="InterPro" id="IPR036388">
    <property type="entry name" value="WH-like_DNA-bd_sf"/>
</dbReference>
<feature type="domain" description="RNA polymerase sigma factor 70 region 4 type 2" evidence="7">
    <location>
        <begin position="668"/>
        <end position="711"/>
    </location>
</feature>
<keyword evidence="3" id="KW-0731">Sigma factor</keyword>
<feature type="region of interest" description="Disordered" evidence="6">
    <location>
        <begin position="1"/>
        <end position="66"/>
    </location>
</feature>
<evidence type="ECO:0000256" key="6">
    <source>
        <dbReference type="SAM" id="MobiDB-lite"/>
    </source>
</evidence>
<dbReference type="InterPro" id="IPR014284">
    <property type="entry name" value="RNA_pol_sigma-70_dom"/>
</dbReference>
<dbReference type="InterPro" id="IPR013324">
    <property type="entry name" value="RNA_pol_sigma_r3/r4-like"/>
</dbReference>
<dbReference type="Pfam" id="PF08281">
    <property type="entry name" value="Sigma70_r4_2"/>
    <property type="match status" value="1"/>
</dbReference>
<dbReference type="SUPFAM" id="SSF88659">
    <property type="entry name" value="Sigma3 and sigma4 domains of RNA polymerase sigma factors"/>
    <property type="match status" value="1"/>
</dbReference>
<dbReference type="PANTHER" id="PTHR43133:SF8">
    <property type="entry name" value="RNA POLYMERASE SIGMA FACTOR HI_1459-RELATED"/>
    <property type="match status" value="1"/>
</dbReference>
<dbReference type="Proteomes" id="UP001642464">
    <property type="component" value="Unassembled WGS sequence"/>
</dbReference>
<evidence type="ECO:0000313" key="8">
    <source>
        <dbReference type="EMBL" id="CAK9099731.1"/>
    </source>
</evidence>
<keyword evidence="4" id="KW-0238">DNA-binding</keyword>
<evidence type="ECO:0000256" key="1">
    <source>
        <dbReference type="ARBA" id="ARBA00010641"/>
    </source>
</evidence>
<keyword evidence="2" id="KW-0805">Transcription regulation</keyword>
<keyword evidence="9" id="KW-1185">Reference proteome</keyword>
<dbReference type="PANTHER" id="PTHR43133">
    <property type="entry name" value="RNA POLYMERASE ECF-TYPE SIGMA FACTO"/>
    <property type="match status" value="1"/>
</dbReference>
<protein>
    <recommendedName>
        <fullName evidence="7">RNA polymerase sigma factor 70 region 4 type 2 domain-containing protein</fullName>
    </recommendedName>
</protein>
<dbReference type="InterPro" id="IPR013325">
    <property type="entry name" value="RNA_pol_sigma_r2"/>
</dbReference>
<accession>A0ABP0RKN1</accession>
<organism evidence="8 9">
    <name type="scientific">Durusdinium trenchii</name>
    <dbReference type="NCBI Taxonomy" id="1381693"/>
    <lineage>
        <taxon>Eukaryota</taxon>
        <taxon>Sar</taxon>
        <taxon>Alveolata</taxon>
        <taxon>Dinophyceae</taxon>
        <taxon>Suessiales</taxon>
        <taxon>Symbiodiniaceae</taxon>
        <taxon>Durusdinium</taxon>
    </lineage>
</organism>
<dbReference type="Gene3D" id="1.10.1740.10">
    <property type="match status" value="1"/>
</dbReference>
<evidence type="ECO:0000256" key="5">
    <source>
        <dbReference type="ARBA" id="ARBA00023163"/>
    </source>
</evidence>
<comment type="caution">
    <text evidence="8">The sequence shown here is derived from an EMBL/GenBank/DDBJ whole genome shotgun (WGS) entry which is preliminary data.</text>
</comment>
<evidence type="ECO:0000259" key="7">
    <source>
        <dbReference type="Pfam" id="PF08281"/>
    </source>
</evidence>
<dbReference type="EMBL" id="CAXAMM010041500">
    <property type="protein sequence ID" value="CAK9099731.1"/>
    <property type="molecule type" value="Genomic_DNA"/>
</dbReference>
<sequence>MLPQGPLAPSTRPRTSPGEADDSAEGLSQAPATTIPTQLPEGQGLSGITPAFGTQQSGPTSGRLASAVPPSIGDFFGSTASTPSIVPGNLVNQAVLFQPGGALLDYYRIVTPLGGGVFNTANDVLLSSDDNGNAVGVITTQTGVVGAAPQAAGPDQLLQQSDGAAFVGDPATLGAVTDPGPFLALNSGTVGTVNSLAPENAGTLLNEPIYNIHDAVTIFVPSPGAGGSIGRQKVSENRKVVPTDRAYFNYSAFSGVPVGFGRNDVHRFVPGAEKTFWNGRMSVEGRIPFAATVDSNLSVDGVTNDSEVELGNLTLTLKGLIHETMSTATSIGLTFSLPTADDINVFQEPGQTLLKVENEALHLMPFIGWAYAPNERFFAQLFTQVDLAANSNPVFISDTFTSITPTGQLSQFGSLHDAAFLYVSGTLGYWVYREPAVVTRRWDGNQYRTVTEYGGSPYFTGFAPLLEIHFNRSLEAGDEIKTGAININSYDTFSLTDVIIGAMVTFGQGGSFRAAYAMPVIGNFSFTRGALAVTTSLELVERWRAGDESAARLLHERYVAALTAIVGQNLAARFSKRFDPDDVLQSAFRSWFHRTRSGAFEFDEDEDVWKLLVTVTLNKVRNRVRNEQAGLRDINAEAASSFPFDSFVARRLAGAPSPVEQVEFADLLNAVLEQLSERDREIFRLRIEGNLHRDIAEELGITTKTVHRALNKIPPILEKIMESESN</sequence>
<dbReference type="Gene3D" id="1.10.10.10">
    <property type="entry name" value="Winged helix-like DNA-binding domain superfamily/Winged helix DNA-binding domain"/>
    <property type="match status" value="1"/>
</dbReference>
<reference evidence="8 9" key="1">
    <citation type="submission" date="2024-02" db="EMBL/GenBank/DDBJ databases">
        <authorList>
            <person name="Chen Y."/>
            <person name="Shah S."/>
            <person name="Dougan E. K."/>
            <person name="Thang M."/>
            <person name="Chan C."/>
        </authorList>
    </citation>
    <scope>NUCLEOTIDE SEQUENCE [LARGE SCALE GENOMIC DNA]</scope>
</reference>